<organism evidence="4 5">
    <name type="scientific">Trichuris muris</name>
    <name type="common">Mouse whipworm</name>
    <dbReference type="NCBI Taxonomy" id="70415"/>
    <lineage>
        <taxon>Eukaryota</taxon>
        <taxon>Metazoa</taxon>
        <taxon>Ecdysozoa</taxon>
        <taxon>Nematoda</taxon>
        <taxon>Enoplea</taxon>
        <taxon>Dorylaimia</taxon>
        <taxon>Trichinellida</taxon>
        <taxon>Trichuridae</taxon>
        <taxon>Trichuris</taxon>
    </lineage>
</organism>
<dbReference type="PROSITE" id="PS50206">
    <property type="entry name" value="RHODANESE_3"/>
    <property type="match status" value="2"/>
</dbReference>
<dbReference type="Proteomes" id="UP000046395">
    <property type="component" value="Unassembled WGS sequence"/>
</dbReference>
<sequence>MLQMRIFRYLRQKAVKSLVSVDWLSDQLGDPAFQSTLRVLHCTKPGLNEYGRCHIPNAVHFDLKQCIDKSSPYPNMLPLPEQFFSYASRSLGVSKDTHVVVYDSSVSYPSLECAARAWFTFRYFNHSKVSVLNGGLFQWKLQGRPVTSEPAHPKQCTYEAVDKPLLSAVKSFDNVLSNLKKRNFQLLDARPANLFKGNSESSSGHIPEAINVPLASLIDAKTKLMLEADKLKPLFADAGVDLNGKIACCCNTGVTACALILALDTIGKTDSSLYDGSFSEWIKLADEKLVARD</sequence>
<dbReference type="AlphaFoldDB" id="A0A5S6R5Y5"/>
<keyword evidence="2" id="KW-0677">Repeat</keyword>
<protein>
    <submittedName>
        <fullName evidence="5">Rhodanese domain-containing protein</fullName>
    </submittedName>
</protein>
<evidence type="ECO:0000256" key="1">
    <source>
        <dbReference type="ARBA" id="ARBA00022679"/>
    </source>
</evidence>
<feature type="domain" description="Rhodanese" evidence="3">
    <location>
        <begin position="49"/>
        <end position="148"/>
    </location>
</feature>
<dbReference type="CDD" id="cd01448">
    <property type="entry name" value="TST_Repeat_1"/>
    <property type="match status" value="1"/>
</dbReference>
<dbReference type="InterPro" id="IPR001763">
    <property type="entry name" value="Rhodanese-like_dom"/>
</dbReference>
<name>A0A5S6R5Y5_TRIMR</name>
<dbReference type="Gene3D" id="3.40.250.10">
    <property type="entry name" value="Rhodanese-like domain"/>
    <property type="match status" value="2"/>
</dbReference>
<dbReference type="Pfam" id="PF00581">
    <property type="entry name" value="Rhodanese"/>
    <property type="match status" value="2"/>
</dbReference>
<dbReference type="SMART" id="SM00450">
    <property type="entry name" value="RHOD"/>
    <property type="match status" value="2"/>
</dbReference>
<dbReference type="CDD" id="cd01449">
    <property type="entry name" value="TST_Repeat_2"/>
    <property type="match status" value="1"/>
</dbReference>
<keyword evidence="4" id="KW-1185">Reference proteome</keyword>
<dbReference type="STRING" id="70415.A0A5S6R5Y5"/>
<dbReference type="InterPro" id="IPR045078">
    <property type="entry name" value="TST/MPST-like"/>
</dbReference>
<dbReference type="PANTHER" id="PTHR11364:SF27">
    <property type="entry name" value="SULFURTRANSFERASE"/>
    <property type="match status" value="1"/>
</dbReference>
<proteinExistence type="predicted"/>
<evidence type="ECO:0000256" key="2">
    <source>
        <dbReference type="ARBA" id="ARBA00022737"/>
    </source>
</evidence>
<evidence type="ECO:0000313" key="4">
    <source>
        <dbReference type="Proteomes" id="UP000046395"/>
    </source>
</evidence>
<dbReference type="SUPFAM" id="SSF52821">
    <property type="entry name" value="Rhodanese/Cell cycle control phosphatase"/>
    <property type="match status" value="2"/>
</dbReference>
<dbReference type="GO" id="GO:0004792">
    <property type="term" value="F:thiosulfate-cyanide sulfurtransferase activity"/>
    <property type="evidence" value="ECO:0007669"/>
    <property type="project" value="TreeGrafter"/>
</dbReference>
<dbReference type="PANTHER" id="PTHR11364">
    <property type="entry name" value="THIOSULFATE SULFERTANSFERASE"/>
    <property type="match status" value="1"/>
</dbReference>
<evidence type="ECO:0000259" key="3">
    <source>
        <dbReference type="PROSITE" id="PS50206"/>
    </source>
</evidence>
<keyword evidence="1" id="KW-0808">Transferase</keyword>
<dbReference type="InterPro" id="IPR036873">
    <property type="entry name" value="Rhodanese-like_dom_sf"/>
</dbReference>
<feature type="domain" description="Rhodanese" evidence="3">
    <location>
        <begin position="180"/>
        <end position="290"/>
    </location>
</feature>
<evidence type="ECO:0000313" key="5">
    <source>
        <dbReference type="WBParaSite" id="TMUE_3000014627.1"/>
    </source>
</evidence>
<reference evidence="5" key="1">
    <citation type="submission" date="2019-12" db="UniProtKB">
        <authorList>
            <consortium name="WormBaseParasite"/>
        </authorList>
    </citation>
    <scope>IDENTIFICATION</scope>
</reference>
<dbReference type="WBParaSite" id="TMUE_3000014627.1">
    <property type="protein sequence ID" value="TMUE_3000014627.1"/>
    <property type="gene ID" value="WBGene00289398"/>
</dbReference>
<accession>A0A5S6R5Y5</accession>
<dbReference type="GO" id="GO:0005739">
    <property type="term" value="C:mitochondrion"/>
    <property type="evidence" value="ECO:0007669"/>
    <property type="project" value="TreeGrafter"/>
</dbReference>